<dbReference type="PANTHER" id="PTHR46082">
    <property type="entry name" value="ATP/GTP-BINDING PROTEIN-RELATED"/>
    <property type="match status" value="1"/>
</dbReference>
<keyword evidence="6" id="KW-1185">Reference proteome</keyword>
<feature type="repeat" description="ANK" evidence="2">
    <location>
        <begin position="940"/>
        <end position="972"/>
    </location>
</feature>
<evidence type="ECO:0000313" key="5">
    <source>
        <dbReference type="EMBL" id="CAG8887878.1"/>
    </source>
</evidence>
<feature type="repeat" description="ANK" evidence="2">
    <location>
        <begin position="1203"/>
        <end position="1226"/>
    </location>
</feature>
<dbReference type="InterPro" id="IPR027417">
    <property type="entry name" value="P-loop_NTPase"/>
</dbReference>
<evidence type="ECO:0000256" key="1">
    <source>
        <dbReference type="ARBA" id="ARBA00022737"/>
    </source>
</evidence>
<name>A0A9W4NYY6_9EURO</name>
<dbReference type="PRINTS" id="PR01415">
    <property type="entry name" value="ANKYRIN"/>
</dbReference>
<dbReference type="Pfam" id="PF24883">
    <property type="entry name" value="NPHP3_N"/>
    <property type="match status" value="1"/>
</dbReference>
<comment type="caution">
    <text evidence="5">The sequence shown here is derived from an EMBL/GenBank/DDBJ whole genome shotgun (WGS) entry which is preliminary data.</text>
</comment>
<proteinExistence type="predicted"/>
<dbReference type="Proteomes" id="UP001154252">
    <property type="component" value="Unassembled WGS sequence"/>
</dbReference>
<feature type="repeat" description="ANK" evidence="2">
    <location>
        <begin position="1104"/>
        <end position="1136"/>
    </location>
</feature>
<dbReference type="PROSITE" id="PS50297">
    <property type="entry name" value="ANK_REP_REGION"/>
    <property type="match status" value="8"/>
</dbReference>
<dbReference type="GO" id="GO:0003824">
    <property type="term" value="F:catalytic activity"/>
    <property type="evidence" value="ECO:0007669"/>
    <property type="project" value="InterPro"/>
</dbReference>
<feature type="repeat" description="ANK" evidence="2">
    <location>
        <begin position="1006"/>
        <end position="1038"/>
    </location>
</feature>
<gene>
    <name evidence="5" type="ORF">PEGY_LOCUS1219</name>
</gene>
<feature type="repeat" description="ANK" evidence="2">
    <location>
        <begin position="973"/>
        <end position="1005"/>
    </location>
</feature>
<reference evidence="5" key="1">
    <citation type="submission" date="2021-07" db="EMBL/GenBank/DDBJ databases">
        <authorList>
            <person name="Branca A.L. A."/>
        </authorList>
    </citation>
    <scope>NUCLEOTIDE SEQUENCE</scope>
</reference>
<dbReference type="AlphaFoldDB" id="A0A9W4NYY6"/>
<evidence type="ECO:0000256" key="3">
    <source>
        <dbReference type="SAM" id="MobiDB-lite"/>
    </source>
</evidence>
<evidence type="ECO:0000259" key="4">
    <source>
        <dbReference type="Pfam" id="PF24883"/>
    </source>
</evidence>
<dbReference type="SUPFAM" id="SSF53167">
    <property type="entry name" value="Purine and uridine phosphorylases"/>
    <property type="match status" value="1"/>
</dbReference>
<dbReference type="InterPro" id="IPR035994">
    <property type="entry name" value="Nucleoside_phosphorylase_sf"/>
</dbReference>
<dbReference type="Gene3D" id="3.40.50.300">
    <property type="entry name" value="P-loop containing nucleotide triphosphate hydrolases"/>
    <property type="match status" value="1"/>
</dbReference>
<dbReference type="SUPFAM" id="SSF48403">
    <property type="entry name" value="Ankyrin repeat"/>
    <property type="match status" value="1"/>
</dbReference>
<dbReference type="SUPFAM" id="SSF52540">
    <property type="entry name" value="P-loop containing nucleoside triphosphate hydrolases"/>
    <property type="match status" value="1"/>
</dbReference>
<sequence length="1226" mass="135793">MSGVILMSSINEMERSHTLHGEMSSSHVEKRQKSAQDDGLPTPQRDQYTIAWICALSIEMAAARAMLDQVHEPLPTTLEDSNTYVLGNIKHHNVVIACLPAEQYGTNNAANVVTNMKRTFPAIRAGLMVGIGGGAPGKVDVRLGDVVVGTRVMQYDLGKVVGDGKLQRTAIPRILHHLLGTAVSSLRSKHELDPSRISFILQQKLQGHSAYGRPSTPDRLFKAAYPHAIALASCDECDPSMLQYRGGRISNYATIHYGAIASGNQVMKSGTTRDIVAEQLDVICFKMEAAGLMDILPCLPIRGICDYSDSHKTKEWQRYAAATAAAYARELLEELSVTEGRTRISSGINPQQDPSDTRRQSLLNSLKFEQMDARRITITAAHARTCRWFPSHPEYEAWLDPARLKQHHGFLWISGKPGAGKSTMMKFAYSSMKNKAPHNQSVVASFFFNARGDYLEKSISGMYRSLLLQLLEGYPSLQTVLDDLDLVPQNHNGCPSLNVLKELFYNAVSALGQSPFTCFIDALDECDEQQVVDMVQYFEDLTEQSTTHGIPFRICFSSRHYPYIGLQRGIRLTLENQLGHTEDLATYVASRLRIDDPALVEELRPQLLGKAAGVFMWVVLVVDILNKEYRRGGLSLRRRLAEIPSDLSELFNDILRRDDENMEELLLCILWILFATRPLQPRELYYALWSGLSLKDLADGQIPPVTVPDTSDGLNIFNRCVISSSKGIAEVTTSNQPTVQFIHESVRDFLIKDGGLHRLWPELGFDWEGRSHEILKQCCNMYMNHYLIHVTTSTVLSEPEYNVRSEISEKYPFLKYAGRHILYHANAAAKVVPQANFLRYFAMSNWISINNLFERSKDREYDPCVSLFYVLAERGFSDLIRTSFKAGGPLVGGEYQGPLFAAFANGHKDTIAALFNLPSVMYDGIDITEGLESIELSDYEHRSPLSWASQTGRTGIVKLLLQAGAPVNEIDAGGRTSLSLASEKGHDQVALLLIENGAKLEAKTKDRLTPLLLAIQGGHVALSRLLIEKGAKVHARDRKHRTALFFASEMGHLATAKLLVERVDLESSDAHGFTPLAIATREGHEEVASLLIHNGADVNSSDENRQSPLMVAALAGYKSIAELLINNGADVNASDSYGQTPLTIAVSGGFEPMVRLLIDNGADINTGDRKSRTPLILASAKGDVEMVRLLLEKGADLDTRDVGGWTPLEVATEQDHRAVVRLLISK</sequence>
<dbReference type="InterPro" id="IPR036770">
    <property type="entry name" value="Ankyrin_rpt-contain_sf"/>
</dbReference>
<evidence type="ECO:0000313" key="6">
    <source>
        <dbReference type="Proteomes" id="UP001154252"/>
    </source>
</evidence>
<feature type="domain" description="Nephrocystin 3-like N-terminal" evidence="4">
    <location>
        <begin position="385"/>
        <end position="559"/>
    </location>
</feature>
<accession>A0A9W4NYY6</accession>
<dbReference type="SMART" id="SM00248">
    <property type="entry name" value="ANK"/>
    <property type="match status" value="9"/>
</dbReference>
<dbReference type="GO" id="GO:0009116">
    <property type="term" value="P:nucleoside metabolic process"/>
    <property type="evidence" value="ECO:0007669"/>
    <property type="project" value="InterPro"/>
</dbReference>
<dbReference type="PROSITE" id="PS50088">
    <property type="entry name" value="ANK_REPEAT"/>
    <property type="match status" value="8"/>
</dbReference>
<keyword evidence="2" id="KW-0040">ANK repeat</keyword>
<feature type="repeat" description="ANK" evidence="2">
    <location>
        <begin position="1071"/>
        <end position="1103"/>
    </location>
</feature>
<dbReference type="EMBL" id="CAJVRC010000839">
    <property type="protein sequence ID" value="CAG8887878.1"/>
    <property type="molecule type" value="Genomic_DNA"/>
</dbReference>
<organism evidence="5 6">
    <name type="scientific">Penicillium egyptiacum</name>
    <dbReference type="NCBI Taxonomy" id="1303716"/>
    <lineage>
        <taxon>Eukaryota</taxon>
        <taxon>Fungi</taxon>
        <taxon>Dikarya</taxon>
        <taxon>Ascomycota</taxon>
        <taxon>Pezizomycotina</taxon>
        <taxon>Eurotiomycetes</taxon>
        <taxon>Eurotiomycetidae</taxon>
        <taxon>Eurotiales</taxon>
        <taxon>Aspergillaceae</taxon>
        <taxon>Penicillium</taxon>
    </lineage>
</organism>
<dbReference type="Pfam" id="PF13637">
    <property type="entry name" value="Ank_4"/>
    <property type="match status" value="1"/>
</dbReference>
<dbReference type="InterPro" id="IPR002110">
    <property type="entry name" value="Ankyrin_rpt"/>
</dbReference>
<dbReference type="Gene3D" id="3.40.50.1580">
    <property type="entry name" value="Nucleoside phosphorylase domain"/>
    <property type="match status" value="1"/>
</dbReference>
<protein>
    <recommendedName>
        <fullName evidence="4">Nephrocystin 3-like N-terminal domain-containing protein</fullName>
    </recommendedName>
</protein>
<feature type="repeat" description="ANK" evidence="2">
    <location>
        <begin position="1170"/>
        <end position="1202"/>
    </location>
</feature>
<feature type="repeat" description="ANK" evidence="2">
    <location>
        <begin position="1137"/>
        <end position="1169"/>
    </location>
</feature>
<dbReference type="InterPro" id="IPR056884">
    <property type="entry name" value="NPHP3-like_N"/>
</dbReference>
<evidence type="ECO:0000256" key="2">
    <source>
        <dbReference type="PROSITE-ProRule" id="PRU00023"/>
    </source>
</evidence>
<dbReference type="PANTHER" id="PTHR46082:SF11">
    <property type="entry name" value="AAA+ ATPASE DOMAIN-CONTAINING PROTEIN-RELATED"/>
    <property type="match status" value="1"/>
</dbReference>
<dbReference type="InterPro" id="IPR053137">
    <property type="entry name" value="NLR-like"/>
</dbReference>
<feature type="region of interest" description="Disordered" evidence="3">
    <location>
        <begin position="18"/>
        <end position="42"/>
    </location>
</feature>
<dbReference type="OrthoDB" id="194358at2759"/>
<dbReference type="Pfam" id="PF12796">
    <property type="entry name" value="Ank_2"/>
    <property type="match status" value="3"/>
</dbReference>
<keyword evidence="1" id="KW-0677">Repeat</keyword>
<dbReference type="Gene3D" id="1.25.40.20">
    <property type="entry name" value="Ankyrin repeat-containing domain"/>
    <property type="match status" value="3"/>
</dbReference>
<feature type="compositionally biased region" description="Basic and acidic residues" evidence="3">
    <location>
        <begin position="27"/>
        <end position="36"/>
    </location>
</feature>